<dbReference type="Proteomes" id="UP000245884">
    <property type="component" value="Unassembled WGS sequence"/>
</dbReference>
<protein>
    <recommendedName>
        <fullName evidence="4">Ig-like domain-containing protein</fullName>
    </recommendedName>
</protein>
<evidence type="ECO:0000256" key="1">
    <source>
        <dbReference type="SAM" id="SignalP"/>
    </source>
</evidence>
<accession>A0A316UGJ4</accession>
<keyword evidence="3" id="KW-1185">Reference proteome</keyword>
<dbReference type="AlphaFoldDB" id="A0A316UGJ4"/>
<sequence>MRSTLLFLGATLTYLFGAGSANHVTCSWTGPGPGSPDTLGYKRFCSANLKLQDSEHGQYWCDSPGGGRVMVADWGYLRPRTLELATPCNGGGYAPDCSLSHWAVCPNNGAAVVGWNCYYWSEWDDCEWPKLFAPENVPKVLDIYSQ</sequence>
<evidence type="ECO:0008006" key="4">
    <source>
        <dbReference type="Google" id="ProtNLM"/>
    </source>
</evidence>
<proteinExistence type="predicted"/>
<dbReference type="EMBL" id="KZ819681">
    <property type="protein sequence ID" value="PWN24447.1"/>
    <property type="molecule type" value="Genomic_DNA"/>
</dbReference>
<feature type="chain" id="PRO_5016441727" description="Ig-like domain-containing protein" evidence="1">
    <location>
        <begin position="22"/>
        <end position="146"/>
    </location>
</feature>
<reference evidence="2 3" key="1">
    <citation type="journal article" date="2018" name="Mol. Biol. Evol.">
        <title>Broad Genomic Sampling Reveals a Smut Pathogenic Ancestry of the Fungal Clade Ustilaginomycotina.</title>
        <authorList>
            <person name="Kijpornyongpan T."/>
            <person name="Mondo S.J."/>
            <person name="Barry K."/>
            <person name="Sandor L."/>
            <person name="Lee J."/>
            <person name="Lipzen A."/>
            <person name="Pangilinan J."/>
            <person name="LaButti K."/>
            <person name="Hainaut M."/>
            <person name="Henrissat B."/>
            <person name="Grigoriev I.V."/>
            <person name="Spatafora J.W."/>
            <person name="Aime M.C."/>
        </authorList>
    </citation>
    <scope>NUCLEOTIDE SEQUENCE [LARGE SCALE GENOMIC DNA]</scope>
    <source>
        <strain evidence="2 3">MCA 5214</strain>
    </source>
</reference>
<dbReference type="GeneID" id="37025138"/>
<evidence type="ECO:0000313" key="3">
    <source>
        <dbReference type="Proteomes" id="UP000245884"/>
    </source>
</evidence>
<organism evidence="2 3">
    <name type="scientific">Jaminaea rosea</name>
    <dbReference type="NCBI Taxonomy" id="1569628"/>
    <lineage>
        <taxon>Eukaryota</taxon>
        <taxon>Fungi</taxon>
        <taxon>Dikarya</taxon>
        <taxon>Basidiomycota</taxon>
        <taxon>Ustilaginomycotina</taxon>
        <taxon>Exobasidiomycetes</taxon>
        <taxon>Microstromatales</taxon>
        <taxon>Microstromatales incertae sedis</taxon>
        <taxon>Jaminaea</taxon>
    </lineage>
</organism>
<dbReference type="RefSeq" id="XP_025359059.1">
    <property type="nucleotide sequence ID" value="XM_025503315.1"/>
</dbReference>
<keyword evidence="1" id="KW-0732">Signal</keyword>
<gene>
    <name evidence="2" type="ORF">BDZ90DRAFT_124476</name>
</gene>
<evidence type="ECO:0000313" key="2">
    <source>
        <dbReference type="EMBL" id="PWN24447.1"/>
    </source>
</evidence>
<name>A0A316UGJ4_9BASI</name>
<feature type="signal peptide" evidence="1">
    <location>
        <begin position="1"/>
        <end position="21"/>
    </location>
</feature>